<dbReference type="Gene3D" id="1.10.1670.40">
    <property type="match status" value="1"/>
</dbReference>
<proteinExistence type="predicted"/>
<sequence length="118" mass="13829">MSDEAVIAELSQLRGIGKWTAEMLLIFSMGRQDVLSWDDLAIHRGLRMVYHHRKITKQLFQKYKRRYAPYGSVASLYLWEVSVGVLPDLKDFAPLTEAEKKKRLKQRQELKRAEKPIL</sequence>
<dbReference type="InterPro" id="IPR011257">
    <property type="entry name" value="DNA_glycosylase"/>
</dbReference>
<dbReference type="AlphaFoldDB" id="A0A645CTX3"/>
<dbReference type="InterPro" id="IPR051912">
    <property type="entry name" value="Alkylbase_DNA_Glycosylase/TA"/>
</dbReference>
<evidence type="ECO:0000256" key="2">
    <source>
        <dbReference type="ARBA" id="ARBA00023204"/>
    </source>
</evidence>
<dbReference type="GO" id="GO:0006307">
    <property type="term" value="P:DNA alkylation repair"/>
    <property type="evidence" value="ECO:0007669"/>
    <property type="project" value="TreeGrafter"/>
</dbReference>
<dbReference type="GO" id="GO:0032131">
    <property type="term" value="F:alkylated DNA binding"/>
    <property type="evidence" value="ECO:0007669"/>
    <property type="project" value="TreeGrafter"/>
</dbReference>
<dbReference type="PANTHER" id="PTHR43003:SF5">
    <property type="entry name" value="DNA-3-METHYLADENINE GLYCOSYLASE"/>
    <property type="match status" value="1"/>
</dbReference>
<reference evidence="3" key="1">
    <citation type="submission" date="2019-08" db="EMBL/GenBank/DDBJ databases">
        <authorList>
            <person name="Kucharzyk K."/>
            <person name="Murdoch R.W."/>
            <person name="Higgins S."/>
            <person name="Loffler F."/>
        </authorList>
    </citation>
    <scope>NUCLEOTIDE SEQUENCE</scope>
</reference>
<dbReference type="SUPFAM" id="SSF48150">
    <property type="entry name" value="DNA-glycosylase"/>
    <property type="match status" value="1"/>
</dbReference>
<dbReference type="GO" id="GO:0008725">
    <property type="term" value="F:DNA-3-methyladenine glycosylase activity"/>
    <property type="evidence" value="ECO:0007669"/>
    <property type="project" value="TreeGrafter"/>
</dbReference>
<dbReference type="PANTHER" id="PTHR43003">
    <property type="entry name" value="DNA-3-METHYLADENINE GLYCOSYLASE"/>
    <property type="match status" value="1"/>
</dbReference>
<protein>
    <recommendedName>
        <fullName evidence="4">DNA-3-methyladenine glycosylase II</fullName>
    </recommendedName>
</protein>
<dbReference type="GO" id="GO:0005737">
    <property type="term" value="C:cytoplasm"/>
    <property type="evidence" value="ECO:0007669"/>
    <property type="project" value="TreeGrafter"/>
</dbReference>
<comment type="caution">
    <text evidence="3">The sequence shown here is derived from an EMBL/GenBank/DDBJ whole genome shotgun (WGS) entry which is preliminary data.</text>
</comment>
<name>A0A645CTX3_9ZZZZ</name>
<keyword evidence="2" id="KW-0234">DNA repair</keyword>
<organism evidence="3">
    <name type="scientific">bioreactor metagenome</name>
    <dbReference type="NCBI Taxonomy" id="1076179"/>
    <lineage>
        <taxon>unclassified sequences</taxon>
        <taxon>metagenomes</taxon>
        <taxon>ecological metagenomes</taxon>
    </lineage>
</organism>
<dbReference type="GO" id="GO:0043916">
    <property type="term" value="F:DNA-7-methylguanine glycosylase activity"/>
    <property type="evidence" value="ECO:0007669"/>
    <property type="project" value="TreeGrafter"/>
</dbReference>
<evidence type="ECO:0000256" key="1">
    <source>
        <dbReference type="ARBA" id="ARBA00022763"/>
    </source>
</evidence>
<gene>
    <name evidence="3" type="ORF">SDC9_127410</name>
</gene>
<accession>A0A645CTX3</accession>
<evidence type="ECO:0008006" key="4">
    <source>
        <dbReference type="Google" id="ProtNLM"/>
    </source>
</evidence>
<evidence type="ECO:0000313" key="3">
    <source>
        <dbReference type="EMBL" id="MPM80363.1"/>
    </source>
</evidence>
<keyword evidence="1" id="KW-0227">DNA damage</keyword>
<dbReference type="GO" id="GO:0006285">
    <property type="term" value="P:base-excision repair, AP site formation"/>
    <property type="evidence" value="ECO:0007669"/>
    <property type="project" value="TreeGrafter"/>
</dbReference>
<dbReference type="EMBL" id="VSSQ01030000">
    <property type="protein sequence ID" value="MPM80363.1"/>
    <property type="molecule type" value="Genomic_DNA"/>
</dbReference>
<dbReference type="GO" id="GO:0032993">
    <property type="term" value="C:protein-DNA complex"/>
    <property type="evidence" value="ECO:0007669"/>
    <property type="project" value="TreeGrafter"/>
</dbReference>